<dbReference type="Pfam" id="PF01614">
    <property type="entry name" value="IclR_C"/>
    <property type="match status" value="1"/>
</dbReference>
<gene>
    <name evidence="6" type="ORF">GA0061101_11458</name>
</gene>
<dbReference type="EMBL" id="FMAF01000014">
    <property type="protein sequence ID" value="SCB41702.1"/>
    <property type="molecule type" value="Genomic_DNA"/>
</dbReference>
<evidence type="ECO:0000259" key="5">
    <source>
        <dbReference type="PROSITE" id="PS51078"/>
    </source>
</evidence>
<evidence type="ECO:0000313" key="7">
    <source>
        <dbReference type="Proteomes" id="UP000199205"/>
    </source>
</evidence>
<sequence length="270" mass="29024">MSNGSNEGGKLSYSAPALTKGLEVLELLAEADTSLTMKAIADGLGRSKNEIFRMLVALQERGYIERDAETDAFSLTDRLFKLGLHTPSTQDLMTAAMPELSTIALESQQSPHLVVISHGLTVVTAAVPGGEDMSFTLRLGYGRLATDSTSGQVILAFQSPATAKRIIDECQARSAAPIDRKALDKQLTAIRRRGYELHNSRDFVGITDICCPVIDADGNAIASIIIAYINRHTRESRHAATLSVLQAACDRISARLSPRLRSPKEMGAGG</sequence>
<evidence type="ECO:0000256" key="1">
    <source>
        <dbReference type="ARBA" id="ARBA00023015"/>
    </source>
</evidence>
<dbReference type="InterPro" id="IPR005471">
    <property type="entry name" value="Tscrpt_reg_IclR_N"/>
</dbReference>
<dbReference type="Pfam" id="PF09339">
    <property type="entry name" value="HTH_IclR"/>
    <property type="match status" value="1"/>
</dbReference>
<dbReference type="OrthoDB" id="6057486at2"/>
<dbReference type="InterPro" id="IPR029016">
    <property type="entry name" value="GAF-like_dom_sf"/>
</dbReference>
<dbReference type="RefSeq" id="WP_051963613.1">
    <property type="nucleotide sequence ID" value="NZ_FMAF01000014.1"/>
</dbReference>
<dbReference type="GO" id="GO:0045892">
    <property type="term" value="P:negative regulation of DNA-templated transcription"/>
    <property type="evidence" value="ECO:0007669"/>
    <property type="project" value="TreeGrafter"/>
</dbReference>
<evidence type="ECO:0000313" key="6">
    <source>
        <dbReference type="EMBL" id="SCB41702.1"/>
    </source>
</evidence>
<feature type="domain" description="HTH iclR-type" evidence="4">
    <location>
        <begin position="15"/>
        <end position="84"/>
    </location>
</feature>
<dbReference type="SUPFAM" id="SSF55781">
    <property type="entry name" value="GAF domain-like"/>
    <property type="match status" value="1"/>
</dbReference>
<feature type="domain" description="IclR-ED" evidence="5">
    <location>
        <begin position="78"/>
        <end position="258"/>
    </location>
</feature>
<dbReference type="SUPFAM" id="SSF46785">
    <property type="entry name" value="Winged helix' DNA-binding domain"/>
    <property type="match status" value="1"/>
</dbReference>
<evidence type="ECO:0000256" key="2">
    <source>
        <dbReference type="ARBA" id="ARBA00023125"/>
    </source>
</evidence>
<dbReference type="InterPro" id="IPR050707">
    <property type="entry name" value="HTH_MetabolicPath_Reg"/>
</dbReference>
<dbReference type="PROSITE" id="PS51077">
    <property type="entry name" value="HTH_ICLR"/>
    <property type="match status" value="1"/>
</dbReference>
<organism evidence="6 7">
    <name type="scientific">Rhizobium lusitanum</name>
    <dbReference type="NCBI Taxonomy" id="293958"/>
    <lineage>
        <taxon>Bacteria</taxon>
        <taxon>Pseudomonadati</taxon>
        <taxon>Pseudomonadota</taxon>
        <taxon>Alphaproteobacteria</taxon>
        <taxon>Hyphomicrobiales</taxon>
        <taxon>Rhizobiaceae</taxon>
        <taxon>Rhizobium/Agrobacterium group</taxon>
        <taxon>Rhizobium</taxon>
    </lineage>
</organism>
<dbReference type="PROSITE" id="PS51078">
    <property type="entry name" value="ICLR_ED"/>
    <property type="match status" value="1"/>
</dbReference>
<dbReference type="SMART" id="SM00346">
    <property type="entry name" value="HTH_ICLR"/>
    <property type="match status" value="1"/>
</dbReference>
<dbReference type="GO" id="GO:0003700">
    <property type="term" value="F:DNA-binding transcription factor activity"/>
    <property type="evidence" value="ECO:0007669"/>
    <property type="project" value="TreeGrafter"/>
</dbReference>
<dbReference type="InterPro" id="IPR036388">
    <property type="entry name" value="WH-like_DNA-bd_sf"/>
</dbReference>
<dbReference type="PANTHER" id="PTHR30136:SF7">
    <property type="entry name" value="HTH-TYPE TRANSCRIPTIONAL REGULATOR KDGR-RELATED"/>
    <property type="match status" value="1"/>
</dbReference>
<dbReference type="AlphaFoldDB" id="A0A1C3WNN5"/>
<dbReference type="InterPro" id="IPR036390">
    <property type="entry name" value="WH_DNA-bd_sf"/>
</dbReference>
<accession>A0A1C3WNN5</accession>
<keyword evidence="3" id="KW-0804">Transcription</keyword>
<dbReference type="Gene3D" id="3.30.450.40">
    <property type="match status" value="1"/>
</dbReference>
<keyword evidence="2" id="KW-0238">DNA-binding</keyword>
<evidence type="ECO:0000259" key="4">
    <source>
        <dbReference type="PROSITE" id="PS51077"/>
    </source>
</evidence>
<name>A0A1C3WNN5_9HYPH</name>
<proteinExistence type="predicted"/>
<dbReference type="InterPro" id="IPR014757">
    <property type="entry name" value="Tscrpt_reg_IclR_C"/>
</dbReference>
<keyword evidence="1" id="KW-0805">Transcription regulation</keyword>
<protein>
    <submittedName>
        <fullName evidence="6">Transcriptional regulator, IclR family</fullName>
    </submittedName>
</protein>
<reference evidence="6 7" key="1">
    <citation type="submission" date="2016-08" db="EMBL/GenBank/DDBJ databases">
        <authorList>
            <person name="Seilhamer J.J."/>
        </authorList>
    </citation>
    <scope>NUCLEOTIDE SEQUENCE [LARGE SCALE GENOMIC DNA]</scope>
    <source>
        <strain evidence="6 7">P1-7</strain>
    </source>
</reference>
<dbReference type="Gene3D" id="1.10.10.10">
    <property type="entry name" value="Winged helix-like DNA-binding domain superfamily/Winged helix DNA-binding domain"/>
    <property type="match status" value="1"/>
</dbReference>
<dbReference type="PANTHER" id="PTHR30136">
    <property type="entry name" value="HELIX-TURN-HELIX TRANSCRIPTIONAL REGULATOR, ICLR FAMILY"/>
    <property type="match status" value="1"/>
</dbReference>
<dbReference type="Proteomes" id="UP000199205">
    <property type="component" value="Unassembled WGS sequence"/>
</dbReference>
<evidence type="ECO:0000256" key="3">
    <source>
        <dbReference type="ARBA" id="ARBA00023163"/>
    </source>
</evidence>
<dbReference type="GO" id="GO:0003677">
    <property type="term" value="F:DNA binding"/>
    <property type="evidence" value="ECO:0007669"/>
    <property type="project" value="UniProtKB-KW"/>
</dbReference>